<dbReference type="PIRSF" id="PIRSF011575">
    <property type="entry name" value="YabG"/>
    <property type="match status" value="1"/>
</dbReference>
<dbReference type="RefSeq" id="WP_377474006.1">
    <property type="nucleotide sequence ID" value="NZ_JBHLWN010000110.1"/>
</dbReference>
<evidence type="ECO:0000313" key="1">
    <source>
        <dbReference type="EMBL" id="MFC0216135.1"/>
    </source>
</evidence>
<organism evidence="1 2">
    <name type="scientific">Paenibacillus chartarius</name>
    <dbReference type="NCBI Taxonomy" id="747481"/>
    <lineage>
        <taxon>Bacteria</taxon>
        <taxon>Bacillati</taxon>
        <taxon>Bacillota</taxon>
        <taxon>Bacilli</taxon>
        <taxon>Bacillales</taxon>
        <taxon>Paenibacillaceae</taxon>
        <taxon>Paenibacillus</taxon>
    </lineage>
</organism>
<dbReference type="Proteomes" id="UP001589776">
    <property type="component" value="Unassembled WGS sequence"/>
</dbReference>
<accession>A0ABV6DU03</accession>
<dbReference type="EMBL" id="JBHLWN010000110">
    <property type="protein sequence ID" value="MFC0216135.1"/>
    <property type="molecule type" value="Genomic_DNA"/>
</dbReference>
<dbReference type="NCBIfam" id="TIGR02855">
    <property type="entry name" value="spore_yabG"/>
    <property type="match status" value="1"/>
</dbReference>
<keyword evidence="2" id="KW-1185">Reference proteome</keyword>
<dbReference type="Pfam" id="PF05582">
    <property type="entry name" value="Peptidase_U57"/>
    <property type="match status" value="1"/>
</dbReference>
<proteinExistence type="predicted"/>
<name>A0ABV6DU03_9BACL</name>
<gene>
    <name evidence="1" type="primary">yabG</name>
    <name evidence="1" type="ORF">ACFFK0_27445</name>
</gene>
<protein>
    <submittedName>
        <fullName evidence="1">Sporulation peptidase YabG</fullName>
    </submittedName>
</protein>
<reference evidence="1 2" key="1">
    <citation type="submission" date="2024-09" db="EMBL/GenBank/DDBJ databases">
        <authorList>
            <person name="Sun Q."/>
            <person name="Mori K."/>
        </authorList>
    </citation>
    <scope>NUCLEOTIDE SEQUENCE [LARGE SCALE GENOMIC DNA]</scope>
    <source>
        <strain evidence="1 2">CCM 7759</strain>
    </source>
</reference>
<sequence length="295" mass="31973">MKQGDLVTRKSYGGDIIFRIHQLEARRAVLRGVDYRLLADSPLSDLAVVEPTEPFRYPHTAAPLVQGALQRWELVRASIQQRNPSSSGTSGAGKKPNSYFEVPGKVLHLDGDASYLRKSMTLYGELRVPAEGFFVPESEMANALYRLLPQIRPDIVVITGHDGILKNRKNDMHSLSSYKNSLNFVHAVTAARQYDRNRDNLTIVAGACQSHFEALLQAGANFASSPGRVLIHALDPLCIAAKVAYTSIKDTVSMTDIVSMTVSGLDGLGGVETRGTFRVGLPGIMHAAATGEGAV</sequence>
<comment type="caution">
    <text evidence="1">The sequence shown here is derived from an EMBL/GenBank/DDBJ whole genome shotgun (WGS) entry which is preliminary data.</text>
</comment>
<dbReference type="InterPro" id="IPR008764">
    <property type="entry name" value="Peptidase_U57"/>
</dbReference>
<evidence type="ECO:0000313" key="2">
    <source>
        <dbReference type="Proteomes" id="UP001589776"/>
    </source>
</evidence>